<dbReference type="InParanoid" id="A0A0C2WRG3"/>
<protein>
    <submittedName>
        <fullName evidence="2">Uncharacterized protein</fullName>
    </submittedName>
</protein>
<feature type="compositionally biased region" description="Polar residues" evidence="1">
    <location>
        <begin position="40"/>
        <end position="62"/>
    </location>
</feature>
<feature type="compositionally biased region" description="Polar residues" evidence="1">
    <location>
        <begin position="126"/>
        <end position="137"/>
    </location>
</feature>
<organism evidence="2 3">
    <name type="scientific">Amanita muscaria (strain Koide BX008)</name>
    <dbReference type="NCBI Taxonomy" id="946122"/>
    <lineage>
        <taxon>Eukaryota</taxon>
        <taxon>Fungi</taxon>
        <taxon>Dikarya</taxon>
        <taxon>Basidiomycota</taxon>
        <taxon>Agaricomycotina</taxon>
        <taxon>Agaricomycetes</taxon>
        <taxon>Agaricomycetidae</taxon>
        <taxon>Agaricales</taxon>
        <taxon>Pluteineae</taxon>
        <taxon>Amanitaceae</taxon>
        <taxon>Amanita</taxon>
    </lineage>
</organism>
<evidence type="ECO:0000313" key="2">
    <source>
        <dbReference type="EMBL" id="KIL58883.1"/>
    </source>
</evidence>
<gene>
    <name evidence="2" type="ORF">M378DRAFT_15218</name>
</gene>
<feature type="region of interest" description="Disordered" evidence="1">
    <location>
        <begin position="37"/>
        <end position="137"/>
    </location>
</feature>
<accession>A0A0C2WRG3</accession>
<keyword evidence="3" id="KW-1185">Reference proteome</keyword>
<dbReference type="HOGENOM" id="CLU_1864607_0_0_1"/>
<sequence length="137" mass="14605">MNLRLLSTSVKRSLRSLAPPTTTTAGIHTAFPASFAYPTHTASNSGSHSTASPAFQSHTSDVYSKDVDTSPPENTKLHSIDPEAEVENPTASFPSAPSGDGNRAEVSTNEHQRVNTFSHPYVVPGESQNHDNMNQGS</sequence>
<name>A0A0C2WRG3_AMAMK</name>
<dbReference type="Proteomes" id="UP000054549">
    <property type="component" value="Unassembled WGS sequence"/>
</dbReference>
<proteinExistence type="predicted"/>
<evidence type="ECO:0000313" key="3">
    <source>
        <dbReference type="Proteomes" id="UP000054549"/>
    </source>
</evidence>
<evidence type="ECO:0000256" key="1">
    <source>
        <dbReference type="SAM" id="MobiDB-lite"/>
    </source>
</evidence>
<dbReference type="AlphaFoldDB" id="A0A0C2WRG3"/>
<dbReference type="EMBL" id="KN818327">
    <property type="protein sequence ID" value="KIL58883.1"/>
    <property type="molecule type" value="Genomic_DNA"/>
</dbReference>
<dbReference type="OrthoDB" id="2687798at2759"/>
<reference evidence="2 3" key="1">
    <citation type="submission" date="2014-04" db="EMBL/GenBank/DDBJ databases">
        <title>Evolutionary Origins and Diversification of the Mycorrhizal Mutualists.</title>
        <authorList>
            <consortium name="DOE Joint Genome Institute"/>
            <consortium name="Mycorrhizal Genomics Consortium"/>
            <person name="Kohler A."/>
            <person name="Kuo A."/>
            <person name="Nagy L.G."/>
            <person name="Floudas D."/>
            <person name="Copeland A."/>
            <person name="Barry K.W."/>
            <person name="Cichocki N."/>
            <person name="Veneault-Fourrey C."/>
            <person name="LaButti K."/>
            <person name="Lindquist E.A."/>
            <person name="Lipzen A."/>
            <person name="Lundell T."/>
            <person name="Morin E."/>
            <person name="Murat C."/>
            <person name="Riley R."/>
            <person name="Ohm R."/>
            <person name="Sun H."/>
            <person name="Tunlid A."/>
            <person name="Henrissat B."/>
            <person name="Grigoriev I.V."/>
            <person name="Hibbett D.S."/>
            <person name="Martin F."/>
        </authorList>
    </citation>
    <scope>NUCLEOTIDE SEQUENCE [LARGE SCALE GENOMIC DNA]</scope>
    <source>
        <strain evidence="2 3">Koide BX008</strain>
    </source>
</reference>